<sequence length="702" mass="80615">MSSCKHPTAHPRHKRGAVLSTVPLGKRRVTSDMALSINKYLRKRWKGKVSTIKENDLLCETCYTTEQRRCPNTSFSKESSDEELNISSQSIVSSTYSNRKRIRISSPVHSSSYDIALTDPLHKTPMATLEESKFTSVNNFSSTDISSPSDVETKQIFHDKSDKQKFNSLLKVLNVSPVKDTRLTGITQQKSQNLLKEIKLLSQSLSKLSTVSTIDTTITNDMNYEDMEHLIVGLKQLVLMSDHSERIRLLTICPIAWSRREISNYFSVSEWESRMAIELRESNGVLSFYENNQDRDQLTPTTIKAALDFYEEQIVCSAENSACMYGDCASCQMKIPSTETPKLYPNIDHDEDVSWMKWAKLNGKLDIHRISGSTHDLLLEMDQQWLKFITHSFITNSQMKYLKQLKESLPVDTVLINMDFAENYALEIQNEIMSKHWSTSQAALFTTQIKTNLETSHGRGPVDGLGAVTKSAARRESMRVAGPEKSFVTAKEFYEFCKKKFAPRYSSTNRTKPDSTTQQQKEDASIHIWYLSETDIKEHFEKHLSQRWNARSTTGPIHGIRSYHHFQPINNEVIRCKITSDASVYQDFSMVSSKQQKLNHIKNILMISDLKIDDYVIVEYDECWWLAIVQDIEFNLKELKVAFLHPSGPRTSFKYPKIPDQLCVELRTIVCLLNQAPKRGTRDNYSITIKQLEEIEEAFSQY</sequence>
<gene>
    <name evidence="1" type="ORF">IZO911_LOCUS44433</name>
    <name evidence="2" type="ORF">KXQ929_LOCUS38867</name>
</gene>
<dbReference type="EMBL" id="CAJNOE010002677">
    <property type="protein sequence ID" value="CAF1490013.1"/>
    <property type="molecule type" value="Genomic_DNA"/>
</dbReference>
<dbReference type="AlphaFoldDB" id="A0A815SMD5"/>
<accession>A0A815SMD5</accession>
<name>A0A815SMD5_9BILA</name>
<proteinExistence type="predicted"/>
<dbReference type="Proteomes" id="UP000663860">
    <property type="component" value="Unassembled WGS sequence"/>
</dbReference>
<evidence type="ECO:0000313" key="3">
    <source>
        <dbReference type="Proteomes" id="UP000663860"/>
    </source>
</evidence>
<dbReference type="PANTHER" id="PTHR46601">
    <property type="entry name" value="ULP_PROTEASE DOMAIN-CONTAINING PROTEIN"/>
    <property type="match status" value="1"/>
</dbReference>
<dbReference type="EMBL" id="CAJOBB010007151">
    <property type="protein sequence ID" value="CAF4179550.1"/>
    <property type="molecule type" value="Genomic_DNA"/>
</dbReference>
<reference evidence="1" key="1">
    <citation type="submission" date="2021-02" db="EMBL/GenBank/DDBJ databases">
        <authorList>
            <person name="Nowell W R."/>
        </authorList>
    </citation>
    <scope>NUCLEOTIDE SEQUENCE</scope>
</reference>
<dbReference type="PANTHER" id="PTHR46601:SF1">
    <property type="entry name" value="ADF-H DOMAIN-CONTAINING PROTEIN"/>
    <property type="match status" value="1"/>
</dbReference>
<comment type="caution">
    <text evidence="1">The sequence shown here is derived from an EMBL/GenBank/DDBJ whole genome shotgun (WGS) entry which is preliminary data.</text>
</comment>
<organism evidence="1 3">
    <name type="scientific">Adineta steineri</name>
    <dbReference type="NCBI Taxonomy" id="433720"/>
    <lineage>
        <taxon>Eukaryota</taxon>
        <taxon>Metazoa</taxon>
        <taxon>Spiralia</taxon>
        <taxon>Gnathifera</taxon>
        <taxon>Rotifera</taxon>
        <taxon>Eurotatoria</taxon>
        <taxon>Bdelloidea</taxon>
        <taxon>Adinetida</taxon>
        <taxon>Adinetidae</taxon>
        <taxon>Adineta</taxon>
    </lineage>
</organism>
<protein>
    <submittedName>
        <fullName evidence="1">Uncharacterized protein</fullName>
    </submittedName>
</protein>
<evidence type="ECO:0000313" key="2">
    <source>
        <dbReference type="EMBL" id="CAF4179550.1"/>
    </source>
</evidence>
<evidence type="ECO:0000313" key="1">
    <source>
        <dbReference type="EMBL" id="CAF1490013.1"/>
    </source>
</evidence>
<dbReference type="Proteomes" id="UP000663868">
    <property type="component" value="Unassembled WGS sequence"/>
</dbReference>